<evidence type="ECO:0000313" key="1">
    <source>
        <dbReference type="EMBL" id="QJR12123.1"/>
    </source>
</evidence>
<evidence type="ECO:0000313" key="2">
    <source>
        <dbReference type="Proteomes" id="UP000501534"/>
    </source>
</evidence>
<proteinExistence type="predicted"/>
<dbReference type="EMBL" id="CP053069">
    <property type="protein sequence ID" value="QJR12123.1"/>
    <property type="molecule type" value="Genomic_DNA"/>
</dbReference>
<evidence type="ECO:0008006" key="3">
    <source>
        <dbReference type="Google" id="ProtNLM"/>
    </source>
</evidence>
<reference evidence="1 2" key="1">
    <citation type="submission" date="2020-04" db="EMBL/GenBank/DDBJ databases">
        <title>Usitatibacter rugosus gen. nov., sp. nov. and Usitatibacter palustris sp. nov., novel members of Usitatibacteraceae fam. nov. within the order Nitrosomonadales isolated from soil.</title>
        <authorList>
            <person name="Huber K.J."/>
            <person name="Neumann-Schaal M."/>
            <person name="Geppert A."/>
            <person name="Luckner M."/>
            <person name="Wanner G."/>
            <person name="Overmann J."/>
        </authorList>
    </citation>
    <scope>NUCLEOTIDE SEQUENCE [LARGE SCALE GENOMIC DNA]</scope>
    <source>
        <strain evidence="1 2">0125_3</strain>
    </source>
</reference>
<dbReference type="RefSeq" id="WP_171094042.1">
    <property type="nucleotide sequence ID" value="NZ_CP053069.1"/>
</dbReference>
<dbReference type="AlphaFoldDB" id="A0A6M4H0E3"/>
<protein>
    <recommendedName>
        <fullName evidence="3">GIY-YIG domain-containing protein</fullName>
    </recommendedName>
</protein>
<accession>A0A6M4H0E3</accession>
<organism evidence="1 2">
    <name type="scientific">Usitatibacter rugosus</name>
    <dbReference type="NCBI Taxonomy" id="2732067"/>
    <lineage>
        <taxon>Bacteria</taxon>
        <taxon>Pseudomonadati</taxon>
        <taxon>Pseudomonadota</taxon>
        <taxon>Betaproteobacteria</taxon>
        <taxon>Nitrosomonadales</taxon>
        <taxon>Usitatibacteraceae</taxon>
        <taxon>Usitatibacter</taxon>
    </lineage>
</organism>
<dbReference type="Proteomes" id="UP000501534">
    <property type="component" value="Chromosome"/>
</dbReference>
<sequence>MRGLPVIFFGGLQFSDPTPVMIYGGAPLPALYVLSVFDVRGNPQPYRAVYIGQTGNAAAKLDVNHPAVVRWTESGEALGMLNVCVLYLPYVRERERAILANRLVGQYEPELNRKFSVGHRIAD</sequence>
<dbReference type="KEGG" id="uru:DSM104443_03207"/>
<gene>
    <name evidence="1" type="ORF">DSM104443_03207</name>
</gene>
<keyword evidence="2" id="KW-1185">Reference proteome</keyword>
<name>A0A6M4H0E3_9PROT</name>